<evidence type="ECO:0000256" key="9">
    <source>
        <dbReference type="SAM" id="Phobius"/>
    </source>
</evidence>
<evidence type="ECO:0000256" key="2">
    <source>
        <dbReference type="ARBA" id="ARBA00009010"/>
    </source>
</evidence>
<evidence type="ECO:0000256" key="7">
    <source>
        <dbReference type="ARBA" id="ARBA00023136"/>
    </source>
</evidence>
<evidence type="ECO:0000256" key="6">
    <source>
        <dbReference type="ARBA" id="ARBA00022989"/>
    </source>
</evidence>
<evidence type="ECO:0000256" key="3">
    <source>
        <dbReference type="ARBA" id="ARBA00022679"/>
    </source>
</evidence>
<dbReference type="EMBL" id="HBFS01027917">
    <property type="protein sequence ID" value="CAD8925436.1"/>
    <property type="molecule type" value="Transcribed_RNA"/>
</dbReference>
<protein>
    <recommendedName>
        <fullName evidence="11">Diacylglycerol O-acyltransferase</fullName>
    </recommendedName>
</protein>
<organism evidence="10">
    <name type="scientific">Bicosoecida sp. CB-2014</name>
    <dbReference type="NCBI Taxonomy" id="1486930"/>
    <lineage>
        <taxon>Eukaryota</taxon>
        <taxon>Sar</taxon>
        <taxon>Stramenopiles</taxon>
        <taxon>Bigyra</taxon>
        <taxon>Opalozoa</taxon>
        <taxon>Bicosoecida</taxon>
    </lineage>
</organism>
<gene>
    <name evidence="10" type="ORF">BSP0115_LOCUS18700</name>
</gene>
<proteinExistence type="inferred from homology"/>
<keyword evidence="6 9" id="KW-1133">Transmembrane helix</keyword>
<keyword evidence="3" id="KW-0808">Transferase</keyword>
<keyword evidence="8" id="KW-0012">Acyltransferase</keyword>
<accession>A0A7S1CQD6</accession>
<dbReference type="GO" id="GO:0008374">
    <property type="term" value="F:O-acyltransferase activity"/>
    <property type="evidence" value="ECO:0007669"/>
    <property type="project" value="InterPro"/>
</dbReference>
<dbReference type="AlphaFoldDB" id="A0A7S1CQD6"/>
<dbReference type="InterPro" id="IPR004299">
    <property type="entry name" value="MBOAT_fam"/>
</dbReference>
<evidence type="ECO:0000313" key="10">
    <source>
        <dbReference type="EMBL" id="CAD8925436.1"/>
    </source>
</evidence>
<evidence type="ECO:0008006" key="11">
    <source>
        <dbReference type="Google" id="ProtNLM"/>
    </source>
</evidence>
<evidence type="ECO:0000256" key="5">
    <source>
        <dbReference type="ARBA" id="ARBA00022824"/>
    </source>
</evidence>
<comment type="similarity">
    <text evidence="2">Belongs to the membrane-bound acyltransferase family. Sterol o-acyltransferase subfamily.</text>
</comment>
<feature type="transmembrane region" description="Helical" evidence="9">
    <location>
        <begin position="21"/>
        <end position="43"/>
    </location>
</feature>
<dbReference type="InterPro" id="IPR014371">
    <property type="entry name" value="Oat_ACAT_DAG_ARE"/>
</dbReference>
<evidence type="ECO:0000256" key="8">
    <source>
        <dbReference type="ARBA" id="ARBA00023315"/>
    </source>
</evidence>
<name>A0A7S1CQD6_9STRA</name>
<keyword evidence="4 9" id="KW-0812">Transmembrane</keyword>
<sequence>MSPTLVYEPYYPRTKRFRISYFAEKVLLAISMMNACTVVMTSSVLPTFARMNQLAPWEALSELIVPILFLWILVFFIIFECMLNAIAELTYFADRQFYADWWNSTTFDEFARKWNKPVHEFLLRHVYIASMHDHDLSKPAATFATFLFSMLLHEMILATAFEMVQGWLFLFSLMQLPLIPLMRNPVFKGKRLGNLVFWWGTITGIPLVAVLYAKEYCRVNVCGGPAAAAHAA</sequence>
<dbReference type="Pfam" id="PF03062">
    <property type="entry name" value="MBOAT"/>
    <property type="match status" value="1"/>
</dbReference>
<evidence type="ECO:0000256" key="4">
    <source>
        <dbReference type="ARBA" id="ARBA00022692"/>
    </source>
</evidence>
<feature type="transmembrane region" description="Helical" evidence="9">
    <location>
        <begin position="195"/>
        <end position="213"/>
    </location>
</feature>
<evidence type="ECO:0000256" key="1">
    <source>
        <dbReference type="ARBA" id="ARBA00004477"/>
    </source>
</evidence>
<keyword evidence="5" id="KW-0256">Endoplasmic reticulum</keyword>
<dbReference type="GO" id="GO:0005789">
    <property type="term" value="C:endoplasmic reticulum membrane"/>
    <property type="evidence" value="ECO:0007669"/>
    <property type="project" value="UniProtKB-SubCell"/>
</dbReference>
<feature type="transmembrane region" description="Helical" evidence="9">
    <location>
        <begin position="63"/>
        <end position="87"/>
    </location>
</feature>
<comment type="subcellular location">
    <subcellularLocation>
        <location evidence="1">Endoplasmic reticulum membrane</location>
        <topology evidence="1">Multi-pass membrane protein</topology>
    </subcellularLocation>
</comment>
<reference evidence="10" key="1">
    <citation type="submission" date="2021-01" db="EMBL/GenBank/DDBJ databases">
        <authorList>
            <person name="Corre E."/>
            <person name="Pelletier E."/>
            <person name="Niang G."/>
            <person name="Scheremetjew M."/>
            <person name="Finn R."/>
            <person name="Kale V."/>
            <person name="Holt S."/>
            <person name="Cochrane G."/>
            <person name="Meng A."/>
            <person name="Brown T."/>
            <person name="Cohen L."/>
        </authorList>
    </citation>
    <scope>NUCLEOTIDE SEQUENCE</scope>
    <source>
        <strain evidence="10">Ms1</strain>
    </source>
</reference>
<keyword evidence="7 9" id="KW-0472">Membrane</keyword>
<feature type="transmembrane region" description="Helical" evidence="9">
    <location>
        <begin position="167"/>
        <end position="183"/>
    </location>
</feature>
<dbReference type="PANTHER" id="PTHR10408:SF9">
    <property type="entry name" value="STEROL O-ACYLTRANSFERASE 2-RELATED"/>
    <property type="match status" value="1"/>
</dbReference>
<dbReference type="PANTHER" id="PTHR10408">
    <property type="entry name" value="STEROL O-ACYLTRANSFERASE"/>
    <property type="match status" value="1"/>
</dbReference>